<evidence type="ECO:0000313" key="3">
    <source>
        <dbReference type="RefSeq" id="XP_010832239.1"/>
    </source>
</evidence>
<dbReference type="SUPFAM" id="SSF47986">
    <property type="entry name" value="DEATH domain"/>
    <property type="match status" value="1"/>
</dbReference>
<keyword evidence="3" id="KW-0418">Kinase</keyword>
<sequence length="125" mass="14206">MEIGGMSSSVLDSTYMNLKEEPASKYQAIFDNTTSLTDKHLDPVRENLGRHWKNCARKLGFSESQIDEIDHDYERDGLKEKVYQMLQKWLMRAGSKGATVGKLACALYLCSRIDLVNCLIRISQS</sequence>
<dbReference type="GO" id="GO:0016301">
    <property type="term" value="F:kinase activity"/>
    <property type="evidence" value="ECO:0007669"/>
    <property type="project" value="UniProtKB-KW"/>
</dbReference>
<dbReference type="PROSITE" id="PS50017">
    <property type="entry name" value="DEATH_DOMAIN"/>
    <property type="match status" value="1"/>
</dbReference>
<dbReference type="RefSeq" id="XP_010832239.1">
    <property type="nucleotide sequence ID" value="XM_010833937.1"/>
</dbReference>
<evidence type="ECO:0000313" key="2">
    <source>
        <dbReference type="Proteomes" id="UP000515208"/>
    </source>
</evidence>
<protein>
    <submittedName>
        <fullName evidence="3">Receptor-interacting serine/threonine-protein kinase 1</fullName>
    </submittedName>
</protein>
<gene>
    <name evidence="3" type="primary">RIPK1</name>
</gene>
<dbReference type="InterPro" id="IPR011029">
    <property type="entry name" value="DEATH-like_dom_sf"/>
</dbReference>
<dbReference type="KEGG" id="bbis:104984272"/>
<name>A0A6P3GZE0_BISBB</name>
<keyword evidence="3" id="KW-0808">Transferase</keyword>
<dbReference type="InterPro" id="IPR000488">
    <property type="entry name" value="Death_dom"/>
</dbReference>
<dbReference type="GO" id="GO:0007165">
    <property type="term" value="P:signal transduction"/>
    <property type="evidence" value="ECO:0007669"/>
    <property type="project" value="InterPro"/>
</dbReference>
<dbReference type="Pfam" id="PF00531">
    <property type="entry name" value="Death"/>
    <property type="match status" value="1"/>
</dbReference>
<dbReference type="PANTHER" id="PTHR15077:SF12">
    <property type="entry name" value="DEATH DOMAIN-CONTAINING PROTEIN"/>
    <property type="match status" value="1"/>
</dbReference>
<keyword evidence="3" id="KW-0675">Receptor</keyword>
<dbReference type="Proteomes" id="UP000515208">
    <property type="component" value="Unplaced"/>
</dbReference>
<keyword evidence="2" id="KW-1185">Reference proteome</keyword>
<evidence type="ECO:0000259" key="1">
    <source>
        <dbReference type="PROSITE" id="PS50017"/>
    </source>
</evidence>
<dbReference type="PANTHER" id="PTHR15077">
    <property type="entry name" value="FAS-ASSOCIATING DEATH DOMAIN-CONTAINING PROTEIN FADD"/>
    <property type="match status" value="1"/>
</dbReference>
<accession>A0A6P3GZE0</accession>
<dbReference type="GeneID" id="104984272"/>
<dbReference type="Gene3D" id="1.10.533.10">
    <property type="entry name" value="Death Domain, Fas"/>
    <property type="match status" value="1"/>
</dbReference>
<dbReference type="AlphaFoldDB" id="A0A6P3GZE0"/>
<dbReference type="SMART" id="SM00005">
    <property type="entry name" value="DEATH"/>
    <property type="match status" value="1"/>
</dbReference>
<dbReference type="FunFam" id="1.10.533.10:FF:000052">
    <property type="entry name" value="Putative receptor-interacting serine/threonine-protein kinase 1"/>
    <property type="match status" value="1"/>
</dbReference>
<organism evidence="2 3">
    <name type="scientific">Bison bison bison</name>
    <name type="common">North American plains bison</name>
    <dbReference type="NCBI Taxonomy" id="43346"/>
    <lineage>
        <taxon>Eukaryota</taxon>
        <taxon>Metazoa</taxon>
        <taxon>Chordata</taxon>
        <taxon>Craniata</taxon>
        <taxon>Vertebrata</taxon>
        <taxon>Euteleostomi</taxon>
        <taxon>Mammalia</taxon>
        <taxon>Eutheria</taxon>
        <taxon>Laurasiatheria</taxon>
        <taxon>Artiodactyla</taxon>
        <taxon>Ruminantia</taxon>
        <taxon>Pecora</taxon>
        <taxon>Bovidae</taxon>
        <taxon>Bovinae</taxon>
        <taxon>Bison</taxon>
    </lineage>
</organism>
<dbReference type="CTD" id="8737"/>
<reference evidence="3" key="1">
    <citation type="submission" date="2025-08" db="UniProtKB">
        <authorList>
            <consortium name="RefSeq"/>
        </authorList>
    </citation>
    <scope>IDENTIFICATION</scope>
    <source>
        <tissue evidence="3">Blood</tissue>
    </source>
</reference>
<proteinExistence type="predicted"/>
<feature type="domain" description="Death" evidence="1">
    <location>
        <begin position="37"/>
        <end position="123"/>
    </location>
</feature>
<dbReference type="InterPro" id="IPR016729">
    <property type="entry name" value="FADD"/>
</dbReference>